<evidence type="ECO:0000256" key="2">
    <source>
        <dbReference type="ARBA" id="ARBA00023125"/>
    </source>
</evidence>
<accession>A0A1Q9G9Y8</accession>
<dbReference type="PROSITE" id="PS00041">
    <property type="entry name" value="HTH_ARAC_FAMILY_1"/>
    <property type="match status" value="1"/>
</dbReference>
<dbReference type="Proteomes" id="UP000186905">
    <property type="component" value="Unassembled WGS sequence"/>
</dbReference>
<dbReference type="InterPro" id="IPR050908">
    <property type="entry name" value="SmbC-like"/>
</dbReference>
<dbReference type="Pfam" id="PF06445">
    <property type="entry name" value="GyrI-like"/>
    <property type="match status" value="1"/>
</dbReference>
<dbReference type="Gene3D" id="3.20.80.10">
    <property type="entry name" value="Regulatory factor, effector binding domain"/>
    <property type="match status" value="1"/>
</dbReference>
<dbReference type="InterPro" id="IPR010499">
    <property type="entry name" value="AraC_E-bd"/>
</dbReference>
<evidence type="ECO:0000313" key="6">
    <source>
        <dbReference type="EMBL" id="OLQ71159.1"/>
    </source>
</evidence>
<dbReference type="Gene3D" id="1.10.10.60">
    <property type="entry name" value="Homeodomain-like"/>
    <property type="match status" value="2"/>
</dbReference>
<dbReference type="PANTHER" id="PTHR40055:SF1">
    <property type="entry name" value="TRANSCRIPTIONAL REGULATOR YGIV-RELATED"/>
    <property type="match status" value="1"/>
</dbReference>
<gene>
    <name evidence="6" type="ORF">BIT28_03025</name>
</gene>
<evidence type="ECO:0000256" key="3">
    <source>
        <dbReference type="ARBA" id="ARBA00023163"/>
    </source>
</evidence>
<dbReference type="SMART" id="SM00871">
    <property type="entry name" value="AraC_E_bind"/>
    <property type="match status" value="1"/>
</dbReference>
<dbReference type="OrthoDB" id="282744at2"/>
<dbReference type="SUPFAM" id="SSF55136">
    <property type="entry name" value="Probable bacterial effector-binding domain"/>
    <property type="match status" value="1"/>
</dbReference>
<dbReference type="InterPro" id="IPR018062">
    <property type="entry name" value="HTH_AraC-typ_CS"/>
</dbReference>
<dbReference type="SUPFAM" id="SSF46689">
    <property type="entry name" value="Homeodomain-like"/>
    <property type="match status" value="2"/>
</dbReference>
<dbReference type="RefSeq" id="WP_075767438.1">
    <property type="nucleotide sequence ID" value="NZ_MJIL01000095.1"/>
</dbReference>
<dbReference type="GO" id="GO:0003700">
    <property type="term" value="F:DNA-binding transcription factor activity"/>
    <property type="evidence" value="ECO:0007669"/>
    <property type="project" value="InterPro"/>
</dbReference>
<keyword evidence="2" id="KW-0238">DNA-binding</keyword>
<dbReference type="InterPro" id="IPR009057">
    <property type="entry name" value="Homeodomain-like_sf"/>
</dbReference>
<reference evidence="6 7" key="1">
    <citation type="submission" date="2016-09" db="EMBL/GenBank/DDBJ databases">
        <title>Photobacterium proteolyticum sp. nov. a protease producing bacterium isolated from ocean sediments of Laizhou Bay.</title>
        <authorList>
            <person name="Li Y."/>
        </authorList>
    </citation>
    <scope>NUCLEOTIDE SEQUENCE [LARGE SCALE GENOMIC DNA]</scope>
    <source>
        <strain evidence="6 7">13-12</strain>
    </source>
</reference>
<dbReference type="InterPro" id="IPR029442">
    <property type="entry name" value="GyrI-like"/>
</dbReference>
<dbReference type="PANTHER" id="PTHR40055">
    <property type="entry name" value="TRANSCRIPTIONAL REGULATOR YGIV-RELATED"/>
    <property type="match status" value="1"/>
</dbReference>
<feature type="compositionally biased region" description="Polar residues" evidence="4">
    <location>
        <begin position="131"/>
        <end position="145"/>
    </location>
</feature>
<feature type="region of interest" description="Disordered" evidence="4">
    <location>
        <begin position="126"/>
        <end position="145"/>
    </location>
</feature>
<dbReference type="InterPro" id="IPR011256">
    <property type="entry name" value="Reg_factor_effector_dom_sf"/>
</dbReference>
<keyword evidence="3" id="KW-0804">Transcription</keyword>
<keyword evidence="7" id="KW-1185">Reference proteome</keyword>
<name>A0A1Q9G9Y8_9GAMM</name>
<comment type="caution">
    <text evidence="6">The sequence shown here is derived from an EMBL/GenBank/DDBJ whole genome shotgun (WGS) entry which is preliminary data.</text>
</comment>
<organism evidence="6 7">
    <name type="scientific">Photobacterium proteolyticum</name>
    <dbReference type="NCBI Taxonomy" id="1903952"/>
    <lineage>
        <taxon>Bacteria</taxon>
        <taxon>Pseudomonadati</taxon>
        <taxon>Pseudomonadota</taxon>
        <taxon>Gammaproteobacteria</taxon>
        <taxon>Vibrionales</taxon>
        <taxon>Vibrionaceae</taxon>
        <taxon>Photobacterium</taxon>
    </lineage>
</organism>
<dbReference type="EMBL" id="MJIL01000095">
    <property type="protein sequence ID" value="OLQ71159.1"/>
    <property type="molecule type" value="Genomic_DNA"/>
</dbReference>
<dbReference type="PROSITE" id="PS01124">
    <property type="entry name" value="HTH_ARAC_FAMILY_2"/>
    <property type="match status" value="1"/>
</dbReference>
<dbReference type="SMART" id="SM00342">
    <property type="entry name" value="HTH_ARAC"/>
    <property type="match status" value="1"/>
</dbReference>
<dbReference type="GO" id="GO:0043565">
    <property type="term" value="F:sequence-specific DNA binding"/>
    <property type="evidence" value="ECO:0007669"/>
    <property type="project" value="InterPro"/>
</dbReference>
<dbReference type="InterPro" id="IPR018060">
    <property type="entry name" value="HTH_AraC"/>
</dbReference>
<feature type="domain" description="HTH araC/xylS-type" evidence="5">
    <location>
        <begin position="8"/>
        <end position="106"/>
    </location>
</feature>
<evidence type="ECO:0000256" key="1">
    <source>
        <dbReference type="ARBA" id="ARBA00023015"/>
    </source>
</evidence>
<dbReference type="AlphaFoldDB" id="A0A1Q9G9Y8"/>
<sequence>MDYLQRLTPVIRYLEQHYAESVNLQQVAAMANLSPHHFHRIFKAVTGETLANHIKRLKLQNAAQQLFFKKSSVTEVALDHGFSSSQSLAKAFRLYFGVTPTEIRNCTTLEEYSALLRNSKIGHTLRKSGHESSLSDDYSGGYQPQRSENMKTELFEERCLAYVRVTGPYGENYEPALGKLYQWAGAKGLQDGQCIFIYHDNPEATPADKCRTDICLTVPEGTDGSQGIEVKKLPAGSYASIRETVTEQSQYGTFWESLMEQIVASGLEVEDRPCFELYHSYNPETRVADVSFCEPIKA</sequence>
<evidence type="ECO:0000259" key="5">
    <source>
        <dbReference type="PROSITE" id="PS01124"/>
    </source>
</evidence>
<keyword evidence="1" id="KW-0805">Transcription regulation</keyword>
<dbReference type="STRING" id="1903952.BIT28_03025"/>
<protein>
    <submittedName>
        <fullName evidence="6">AraC family transcriptional regulator</fullName>
    </submittedName>
</protein>
<evidence type="ECO:0000313" key="7">
    <source>
        <dbReference type="Proteomes" id="UP000186905"/>
    </source>
</evidence>
<evidence type="ECO:0000256" key="4">
    <source>
        <dbReference type="SAM" id="MobiDB-lite"/>
    </source>
</evidence>
<dbReference type="Pfam" id="PF12833">
    <property type="entry name" value="HTH_18"/>
    <property type="match status" value="1"/>
</dbReference>
<proteinExistence type="predicted"/>